<dbReference type="InterPro" id="IPR000253">
    <property type="entry name" value="FHA_dom"/>
</dbReference>
<dbReference type="InterPro" id="IPR008984">
    <property type="entry name" value="SMAD_FHA_dom_sf"/>
</dbReference>
<dbReference type="EMBL" id="FBWG01000033">
    <property type="protein sequence ID" value="CUX51352.1"/>
    <property type="molecule type" value="Genomic_DNA"/>
</dbReference>
<feature type="domain" description="FHA" evidence="2">
    <location>
        <begin position="28"/>
        <end position="78"/>
    </location>
</feature>
<evidence type="ECO:0000313" key="3">
    <source>
        <dbReference type="EMBL" id="CUX51352.1"/>
    </source>
</evidence>
<dbReference type="Gene3D" id="2.60.200.20">
    <property type="match status" value="1"/>
</dbReference>
<dbReference type="SUPFAM" id="SSF49879">
    <property type="entry name" value="SMAD/FHA domain"/>
    <property type="match status" value="1"/>
</dbReference>
<gene>
    <name evidence="3" type="ORF">AGR7C_Lc150034</name>
</gene>
<dbReference type="RefSeq" id="WP_162936918.1">
    <property type="nucleotide sequence ID" value="NZ_LT009749.1"/>
</dbReference>
<feature type="region of interest" description="Disordered" evidence="1">
    <location>
        <begin position="374"/>
        <end position="401"/>
    </location>
</feature>
<sequence>MDMKLALRDTRNIGAARAGQWSFERGRRVIGRSRDCDWQIDDNERRVSKQHCTLSRDGEGFTILDQSANGTLVDGRLLLEGESARLRDGSQINIGGRVFQVAISGDAELDFSDPDASLRMSDEPLTISAILADIAPNGRSAGGVMGNTAPADDWSETWREGAKRKAKSISRNVEIGWSEPPATRGIGAVLPDNWDEEPVASSEHEHTDALNTPVMISRPVSASGNEDFDSVFPEAGEDLTVENASTAAASTAQEIGDLLIALEQESADCLAILDIEGERAGHGSSASLSERVETLIRQQRRLAASLETLIHGCTQKLEPRLLEASVDAGNDLRAKIERRDWQGLIMKTDYWSTYKKQFEENGRPLPVRQFLQRAARGEAAPTQEPDAITADAKGVNNHDET</sequence>
<protein>
    <submittedName>
        <fullName evidence="3">Putative forkhead-type phosphopeptide-binding protein</fullName>
    </submittedName>
</protein>
<dbReference type="CDD" id="cd00060">
    <property type="entry name" value="FHA"/>
    <property type="match status" value="1"/>
</dbReference>
<name>A0A1S7REH6_9HYPH</name>
<evidence type="ECO:0000259" key="2">
    <source>
        <dbReference type="PROSITE" id="PS50006"/>
    </source>
</evidence>
<evidence type="ECO:0000256" key="1">
    <source>
        <dbReference type="SAM" id="MobiDB-lite"/>
    </source>
</evidence>
<organism evidence="3 4">
    <name type="scientific">Agrobacterium deltaense Zutra 3/1</name>
    <dbReference type="NCBI Taxonomy" id="1183427"/>
    <lineage>
        <taxon>Bacteria</taxon>
        <taxon>Pseudomonadati</taxon>
        <taxon>Pseudomonadota</taxon>
        <taxon>Alphaproteobacteria</taxon>
        <taxon>Hyphomicrobiales</taxon>
        <taxon>Rhizobiaceae</taxon>
        <taxon>Rhizobium/Agrobacterium group</taxon>
        <taxon>Agrobacterium</taxon>
    </lineage>
</organism>
<accession>A0A1S7REH6</accession>
<reference evidence="3 4" key="1">
    <citation type="submission" date="2016-01" db="EMBL/GenBank/DDBJ databases">
        <authorList>
            <person name="Oliw E.H."/>
        </authorList>
    </citation>
    <scope>NUCLEOTIDE SEQUENCE [LARGE SCALE GENOMIC DNA]</scope>
    <source>
        <strain evidence="3 4">Zutra 3-1</strain>
    </source>
</reference>
<proteinExistence type="predicted"/>
<dbReference type="Pfam" id="PF00498">
    <property type="entry name" value="FHA"/>
    <property type="match status" value="1"/>
</dbReference>
<dbReference type="PROSITE" id="PS50006">
    <property type="entry name" value="FHA_DOMAIN"/>
    <property type="match status" value="1"/>
</dbReference>
<dbReference type="AlphaFoldDB" id="A0A1S7REH6"/>
<dbReference type="Proteomes" id="UP000191987">
    <property type="component" value="Unassembled WGS sequence"/>
</dbReference>
<dbReference type="SMART" id="SM00240">
    <property type="entry name" value="FHA"/>
    <property type="match status" value="1"/>
</dbReference>
<evidence type="ECO:0000313" key="4">
    <source>
        <dbReference type="Proteomes" id="UP000191987"/>
    </source>
</evidence>